<feature type="transmembrane region" description="Helical" evidence="2">
    <location>
        <begin position="996"/>
        <end position="1015"/>
    </location>
</feature>
<proteinExistence type="predicted"/>
<keyword evidence="2" id="KW-0472">Membrane</keyword>
<dbReference type="AlphaFoldDB" id="A0A512M5B9"/>
<comment type="caution">
    <text evidence="3">The sequence shown here is derived from an EMBL/GenBank/DDBJ whole genome shotgun (WGS) entry which is preliminary data.</text>
</comment>
<sequence length="1134" mass="122252">MPRSPALPSQARLPTAAGPINPGAAAPADTRTPTIERERTVYVPFEDLEKVFKDGGKGVFLPYREFLDLWNELTLKREKDDKPPPADAVLARAEYTGRVEGESLILDAKITVESFKKGWVLLPLVTTNAPAIGEAETGKAVLRMKEGGADVLLPEKGSYELNLKIYAPIKRSDGRQRVSLNLPRAAVSRLSIAVPGEGLEFTLNPAAAYTTQVAEGKTQFSCFFGSGGAQEIAWGAAQAVTQMQPLVLASTKMTTRIGVASVSTQADIAYRILRSPVAELQIKLPVTQEVLGVTGAGIKEWKINSAPAAANLEQAQKTLVITLEKPVRDDFSLKLQLEKPVAALPAEVRVPEIEIVGAAQASGEVTLSSESQIDFTPKTLTAVARSQTAGSGNVFRVLRQPYVFTLDVTEARPQVEITSGLSVEVLRDSTKLEAALKVEARRVGLFDLKITLPAGLVITDVRGDDIAEWKADTTATPPVLNIKLKQQKLGGFSLVITGRQTRDLLADVTLPVLQPQDVTRHEATMEVGVHSSLEANTKALGDFQQEDVASQSSSQLLPRLGGGLETSLAFRYRDAAKPAVLSLKSRSSQTNVEVLTLVEVREQSTRHTWTLAFDIAYAAADRFILAVPKAVAADIRLVDPLVKEVNKAYAPATPPTLPDLTNYALWEVILRGEKLGSFTLSLSLEKPAPIEQGKTGKVDLLQVHVPGAFQETGQVAVVKADSLEIRKSDAETLEEIDTRELRAELQRPGVFLAYKYRSLPVKLSVELARNSFLAVPQAVVTHADLITAVATDRAQTTEALYWVRNNDLQFLVVRLPKGARIVSDVFVNRESQQPMRRESSDDLLVRLPGGATTRESIPVRFVYEMPSPAAGEKLGWWGHVTVGPPTLAEVGVLETRHRVYLPEAWHYTSVTGPLTRIATERGWGAVRRVIDPLIPAFGPNLVALERSSWGEPPAVAGDLRTLYGLQVPQQGHLETLRRLGPPAEIGLGFRGKKVSYFYNCLFFMVALLVGLWLSSAPARVKLLYIALGGIGAMLLTGLVGPANIPIATSIMLAVALVAAFWFCRAALAVFAGIFKAKPQPQPRPVAAATPPPVPAPTPPVASPLAAPAPSPEPPPASSSSSTSTTSSTPDQPQP</sequence>
<evidence type="ECO:0000313" key="4">
    <source>
        <dbReference type="Proteomes" id="UP000321577"/>
    </source>
</evidence>
<protein>
    <submittedName>
        <fullName evidence="3">Uncharacterized protein</fullName>
    </submittedName>
</protein>
<dbReference type="Proteomes" id="UP000321577">
    <property type="component" value="Unassembled WGS sequence"/>
</dbReference>
<gene>
    <name evidence="3" type="ORF">BGE01nite_12150</name>
</gene>
<evidence type="ECO:0000256" key="2">
    <source>
        <dbReference type="SAM" id="Phobius"/>
    </source>
</evidence>
<keyword evidence="2" id="KW-1133">Transmembrane helix</keyword>
<feature type="transmembrane region" description="Helical" evidence="2">
    <location>
        <begin position="1022"/>
        <end position="1044"/>
    </location>
</feature>
<feature type="transmembrane region" description="Helical" evidence="2">
    <location>
        <begin position="1050"/>
        <end position="1074"/>
    </location>
</feature>
<feature type="compositionally biased region" description="Low complexity" evidence="1">
    <location>
        <begin position="14"/>
        <end position="28"/>
    </location>
</feature>
<keyword evidence="4" id="KW-1185">Reference proteome</keyword>
<accession>A0A512M5B9</accession>
<reference evidence="3 4" key="1">
    <citation type="submission" date="2019-07" db="EMBL/GenBank/DDBJ databases">
        <title>Whole genome shotgun sequence of Brevifollis gellanilyticus NBRC 108608.</title>
        <authorList>
            <person name="Hosoyama A."/>
            <person name="Uohara A."/>
            <person name="Ohji S."/>
            <person name="Ichikawa N."/>
        </authorList>
    </citation>
    <scope>NUCLEOTIDE SEQUENCE [LARGE SCALE GENOMIC DNA]</scope>
    <source>
        <strain evidence="3 4">NBRC 108608</strain>
    </source>
</reference>
<feature type="compositionally biased region" description="Low complexity" evidence="1">
    <location>
        <begin position="1117"/>
        <end position="1134"/>
    </location>
</feature>
<evidence type="ECO:0000256" key="1">
    <source>
        <dbReference type="SAM" id="MobiDB-lite"/>
    </source>
</evidence>
<evidence type="ECO:0000313" key="3">
    <source>
        <dbReference type="EMBL" id="GEP41924.1"/>
    </source>
</evidence>
<feature type="region of interest" description="Disordered" evidence="1">
    <location>
        <begin position="1"/>
        <end position="33"/>
    </location>
</feature>
<keyword evidence="2" id="KW-0812">Transmembrane</keyword>
<organism evidence="3 4">
    <name type="scientific">Brevifollis gellanilyticus</name>
    <dbReference type="NCBI Taxonomy" id="748831"/>
    <lineage>
        <taxon>Bacteria</taxon>
        <taxon>Pseudomonadati</taxon>
        <taxon>Verrucomicrobiota</taxon>
        <taxon>Verrucomicrobiia</taxon>
        <taxon>Verrucomicrobiales</taxon>
        <taxon>Verrucomicrobiaceae</taxon>
    </lineage>
</organism>
<dbReference type="EMBL" id="BKAG01000006">
    <property type="protein sequence ID" value="GEP41924.1"/>
    <property type="molecule type" value="Genomic_DNA"/>
</dbReference>
<feature type="region of interest" description="Disordered" evidence="1">
    <location>
        <begin position="1080"/>
        <end position="1134"/>
    </location>
</feature>
<feature type="compositionally biased region" description="Pro residues" evidence="1">
    <location>
        <begin position="1080"/>
        <end position="1116"/>
    </location>
</feature>
<name>A0A512M5B9_9BACT</name>